<reference evidence="2" key="1">
    <citation type="journal article" date="2022" name="Mol. Ecol. Resour.">
        <title>The genomes of chicory, endive, great burdock and yacon provide insights into Asteraceae palaeo-polyploidization history and plant inulin production.</title>
        <authorList>
            <person name="Fan W."/>
            <person name="Wang S."/>
            <person name="Wang H."/>
            <person name="Wang A."/>
            <person name="Jiang F."/>
            <person name="Liu H."/>
            <person name="Zhao H."/>
            <person name="Xu D."/>
            <person name="Zhang Y."/>
        </authorList>
    </citation>
    <scope>NUCLEOTIDE SEQUENCE [LARGE SCALE GENOMIC DNA]</scope>
    <source>
        <strain evidence="2">cv. Punajuju</strain>
    </source>
</reference>
<name>A0ACB9GB05_CICIN</name>
<protein>
    <submittedName>
        <fullName evidence="1">Uncharacterized protein</fullName>
    </submittedName>
</protein>
<dbReference type="EMBL" id="CM042010">
    <property type="protein sequence ID" value="KAI3780388.1"/>
    <property type="molecule type" value="Genomic_DNA"/>
</dbReference>
<accession>A0ACB9GB05</accession>
<proteinExistence type="predicted"/>
<comment type="caution">
    <text evidence="1">The sequence shown here is derived from an EMBL/GenBank/DDBJ whole genome shotgun (WGS) entry which is preliminary data.</text>
</comment>
<dbReference type="Proteomes" id="UP001055811">
    <property type="component" value="Linkage Group LG02"/>
</dbReference>
<gene>
    <name evidence="1" type="ORF">L2E82_10369</name>
</gene>
<keyword evidence="2" id="KW-1185">Reference proteome</keyword>
<reference evidence="1 2" key="2">
    <citation type="journal article" date="2022" name="Mol. Ecol. Resour.">
        <title>The genomes of chicory, endive, great burdock and yacon provide insights into Asteraceae paleo-polyploidization history and plant inulin production.</title>
        <authorList>
            <person name="Fan W."/>
            <person name="Wang S."/>
            <person name="Wang H."/>
            <person name="Wang A."/>
            <person name="Jiang F."/>
            <person name="Liu H."/>
            <person name="Zhao H."/>
            <person name="Xu D."/>
            <person name="Zhang Y."/>
        </authorList>
    </citation>
    <scope>NUCLEOTIDE SEQUENCE [LARGE SCALE GENOMIC DNA]</scope>
    <source>
        <strain evidence="2">cv. Punajuju</strain>
        <tissue evidence="1">Leaves</tissue>
    </source>
</reference>
<sequence>MFRKFALLWHKICKDPAMWRVIKLDIFFGPMGPYEIHRISEMYKHAVDRSQGQQVDITIVDIPDDCLLEYVADRSSQLRHLEIRRGFSDTYRSWAEVLKKFPLLEELSLYKTEFSKEGIETAGRCCPLLTTLNLNKESCLYWGGHHDDMTCGRDTDWEDIKMDKEIVVAIGENLHGLRHLELIGNVNMSNTELRVILDRCRHLESLDLRLCSGVDLSGDFGKQCLEKIKCLKLPTCPYSLMLMLMLMLSDDMWV</sequence>
<evidence type="ECO:0000313" key="2">
    <source>
        <dbReference type="Proteomes" id="UP001055811"/>
    </source>
</evidence>
<organism evidence="1 2">
    <name type="scientific">Cichorium intybus</name>
    <name type="common">Chicory</name>
    <dbReference type="NCBI Taxonomy" id="13427"/>
    <lineage>
        <taxon>Eukaryota</taxon>
        <taxon>Viridiplantae</taxon>
        <taxon>Streptophyta</taxon>
        <taxon>Embryophyta</taxon>
        <taxon>Tracheophyta</taxon>
        <taxon>Spermatophyta</taxon>
        <taxon>Magnoliopsida</taxon>
        <taxon>eudicotyledons</taxon>
        <taxon>Gunneridae</taxon>
        <taxon>Pentapetalae</taxon>
        <taxon>asterids</taxon>
        <taxon>campanulids</taxon>
        <taxon>Asterales</taxon>
        <taxon>Asteraceae</taxon>
        <taxon>Cichorioideae</taxon>
        <taxon>Cichorieae</taxon>
        <taxon>Cichoriinae</taxon>
        <taxon>Cichorium</taxon>
    </lineage>
</organism>
<evidence type="ECO:0000313" key="1">
    <source>
        <dbReference type="EMBL" id="KAI3780388.1"/>
    </source>
</evidence>